<dbReference type="InterPro" id="IPR018356">
    <property type="entry name" value="Tscrpt_reg_HTH_DeoR_CS"/>
</dbReference>
<evidence type="ECO:0000313" key="5">
    <source>
        <dbReference type="EMBL" id="TVX95939.1"/>
    </source>
</evidence>
<dbReference type="GO" id="GO:0003677">
    <property type="term" value="F:DNA binding"/>
    <property type="evidence" value="ECO:0007669"/>
    <property type="project" value="UniProtKB-KW"/>
</dbReference>
<dbReference type="EMBL" id="VNJJ01000019">
    <property type="protein sequence ID" value="TVX95939.1"/>
    <property type="molecule type" value="Genomic_DNA"/>
</dbReference>
<accession>A0A559J7S7</accession>
<dbReference type="InterPro" id="IPR001034">
    <property type="entry name" value="DeoR_HTH"/>
</dbReference>
<dbReference type="SUPFAM" id="SSF46785">
    <property type="entry name" value="Winged helix' DNA-binding domain"/>
    <property type="match status" value="1"/>
</dbReference>
<dbReference type="Proteomes" id="UP000316330">
    <property type="component" value="Unassembled WGS sequence"/>
</dbReference>
<dbReference type="Gene3D" id="3.40.50.1360">
    <property type="match status" value="1"/>
</dbReference>
<keyword evidence="1" id="KW-0805">Transcription regulation</keyword>
<organism evidence="5 6">
    <name type="scientific">Cohnella terricola</name>
    <dbReference type="NCBI Taxonomy" id="1289167"/>
    <lineage>
        <taxon>Bacteria</taxon>
        <taxon>Bacillati</taxon>
        <taxon>Bacillota</taxon>
        <taxon>Bacilli</taxon>
        <taxon>Bacillales</taxon>
        <taxon>Paenibacillaceae</taxon>
        <taxon>Cohnella</taxon>
    </lineage>
</organism>
<dbReference type="PANTHER" id="PTHR30363:SF44">
    <property type="entry name" value="AGA OPERON TRANSCRIPTIONAL REPRESSOR-RELATED"/>
    <property type="match status" value="1"/>
</dbReference>
<evidence type="ECO:0000313" key="6">
    <source>
        <dbReference type="Proteomes" id="UP000316330"/>
    </source>
</evidence>
<dbReference type="Gene3D" id="1.10.10.10">
    <property type="entry name" value="Winged helix-like DNA-binding domain superfamily/Winged helix DNA-binding domain"/>
    <property type="match status" value="1"/>
</dbReference>
<dbReference type="GO" id="GO:0003700">
    <property type="term" value="F:DNA-binding transcription factor activity"/>
    <property type="evidence" value="ECO:0007669"/>
    <property type="project" value="InterPro"/>
</dbReference>
<evidence type="ECO:0000256" key="2">
    <source>
        <dbReference type="ARBA" id="ARBA00023125"/>
    </source>
</evidence>
<keyword evidence="2" id="KW-0238">DNA-binding</keyword>
<name>A0A559J7S7_9BACL</name>
<evidence type="ECO:0000256" key="1">
    <source>
        <dbReference type="ARBA" id="ARBA00023015"/>
    </source>
</evidence>
<dbReference type="PROSITE" id="PS00894">
    <property type="entry name" value="HTH_DEOR_1"/>
    <property type="match status" value="1"/>
</dbReference>
<proteinExistence type="predicted"/>
<dbReference type="InterPro" id="IPR036390">
    <property type="entry name" value="WH_DNA-bd_sf"/>
</dbReference>
<dbReference type="InterPro" id="IPR037171">
    <property type="entry name" value="NagB/RpiA_transferase-like"/>
</dbReference>
<dbReference type="InterPro" id="IPR036388">
    <property type="entry name" value="WH-like_DNA-bd_sf"/>
</dbReference>
<protein>
    <submittedName>
        <fullName evidence="5">DeoR/GlpR transcriptional regulator</fullName>
    </submittedName>
</protein>
<dbReference type="PRINTS" id="PR00037">
    <property type="entry name" value="HTHLACR"/>
</dbReference>
<dbReference type="SMART" id="SM00420">
    <property type="entry name" value="HTH_DEOR"/>
    <property type="match status" value="1"/>
</dbReference>
<dbReference type="SUPFAM" id="SSF100950">
    <property type="entry name" value="NagB/RpiA/CoA transferase-like"/>
    <property type="match status" value="1"/>
</dbReference>
<feature type="domain" description="HTH deoR-type" evidence="4">
    <location>
        <begin position="3"/>
        <end position="58"/>
    </location>
</feature>
<dbReference type="Pfam" id="PF00455">
    <property type="entry name" value="DeoRC"/>
    <property type="match status" value="1"/>
</dbReference>
<dbReference type="PANTHER" id="PTHR30363">
    <property type="entry name" value="HTH-TYPE TRANSCRIPTIONAL REGULATOR SRLR-RELATED"/>
    <property type="match status" value="1"/>
</dbReference>
<dbReference type="InterPro" id="IPR014036">
    <property type="entry name" value="DeoR-like_C"/>
</dbReference>
<dbReference type="Pfam" id="PF08220">
    <property type="entry name" value="HTH_DeoR"/>
    <property type="match status" value="1"/>
</dbReference>
<dbReference type="OrthoDB" id="9797223at2"/>
<dbReference type="InterPro" id="IPR050313">
    <property type="entry name" value="Carb_Metab_HTH_regulators"/>
</dbReference>
<reference evidence="5 6" key="1">
    <citation type="submission" date="2019-07" db="EMBL/GenBank/DDBJ databases">
        <authorList>
            <person name="Kim J."/>
        </authorList>
    </citation>
    <scope>NUCLEOTIDE SEQUENCE [LARGE SCALE GENOMIC DNA]</scope>
    <source>
        <strain evidence="5 6">G13</strain>
    </source>
</reference>
<dbReference type="PROSITE" id="PS51000">
    <property type="entry name" value="HTH_DEOR_2"/>
    <property type="match status" value="1"/>
</dbReference>
<keyword evidence="3" id="KW-0804">Transcription</keyword>
<evidence type="ECO:0000256" key="3">
    <source>
        <dbReference type="ARBA" id="ARBA00023163"/>
    </source>
</evidence>
<gene>
    <name evidence="5" type="ORF">FPZ45_22225</name>
</gene>
<keyword evidence="6" id="KW-1185">Reference proteome</keyword>
<dbReference type="AlphaFoldDB" id="A0A559J7S7"/>
<evidence type="ECO:0000259" key="4">
    <source>
        <dbReference type="PROSITE" id="PS51000"/>
    </source>
</evidence>
<comment type="caution">
    <text evidence="5">The sequence shown here is derived from an EMBL/GenBank/DDBJ whole genome shotgun (WGS) entry which is preliminary data.</text>
</comment>
<dbReference type="SMART" id="SM01134">
    <property type="entry name" value="DeoRC"/>
    <property type="match status" value="1"/>
</dbReference>
<sequence>MLPLQRKQMLLNYLAQHGAATMKELSDHFGVSEMTVRRDLSGLEQENRVRRSHGGAVFLGTLPAPEEPEASVKQSRNRDVKQRLAAYAAETFIRERDVIILENGTTVSRMAESLGGYTELTVLTNGVDTMNLFRPLVTDRRSMICGGGMLREVSGTFVGPLAEQFFASYHADTLFISALGFTAEDGFTDPNLMDTQVKKAMIQSSDKVVMILDASKIGNRYFTTVAQLSDIDIFVTDSSIQDADRVLIESSGTELHIVDINL</sequence>